<sequence length="697" mass="74658">MPAVTRSKSPSKEAPADPNQASSAANTSTNVAPVANMQSPAKKALAGANNALSDAMVPALAPLSPSKRKRSAKTISGDEDVGEQPSEPMKRTRVERSDAPRSRLTSGQSDLAATTYPQVERVILGLEDTPVFGTAGGAPKEGVDAGSSILTSSPKPFENTAAAPVLVGEENGATAKAPISAVTVTSGQADDETVVEQPSPHPAADFADPLTANEAEAHLPAAPQGCSSSDLEVSEEELGPPKIAITNKCKCDKLATKVKKIAKLKADLRESQALFQKKFEAAVEETNAIEIKEEAAREENNKIREHLKERLESTHKLRRERDRLSEQNQRLAEENQGLSGLNHQLTKENENLTEVNRRLIKRARELEDIILKYQGAVNILNEKVPCYTSDQQDLERTRELLRIETEKTAVYEGHFQNPGRFVAADEVVDSIETADPAQGGMSHENHNHEEHAQEDRSRRYRTPTPDNNGDNNDEEERNRDSVSYEPAEAVINTQDESQHDGPLDLPDYEYYENENQQDHQESPHPAAAVEETTSAPSDSLFSSSPSPSSSKKRKENPVSESSPAKKIKSTETELAGPSSTAAPDMASFFKPAHPGWGSPSVLSPQVAGTAPAPSTPSSVSERTTAAPFFPTVITRSGAAVQFGAATTFGAIGTAGSSVRFGSTNSFGVPALSARSSSVAASPKENDAAEDKPADQKK</sequence>
<dbReference type="EMBL" id="PQXN01000052">
    <property type="protein sequence ID" value="TGO58682.1"/>
    <property type="molecule type" value="Genomic_DNA"/>
</dbReference>
<feature type="compositionally biased region" description="Basic and acidic residues" evidence="2">
    <location>
        <begin position="443"/>
        <end position="457"/>
    </location>
</feature>
<organism evidence="3 4">
    <name type="scientific">Botryotinia convoluta</name>
    <dbReference type="NCBI Taxonomy" id="54673"/>
    <lineage>
        <taxon>Eukaryota</taxon>
        <taxon>Fungi</taxon>
        <taxon>Dikarya</taxon>
        <taxon>Ascomycota</taxon>
        <taxon>Pezizomycotina</taxon>
        <taxon>Leotiomycetes</taxon>
        <taxon>Helotiales</taxon>
        <taxon>Sclerotiniaceae</taxon>
        <taxon>Botryotinia</taxon>
    </lineage>
</organism>
<feature type="compositionally biased region" description="Low complexity" evidence="2">
    <location>
        <begin position="609"/>
        <end position="618"/>
    </location>
</feature>
<keyword evidence="1" id="KW-0175">Coiled coil</keyword>
<feature type="compositionally biased region" description="Low complexity" evidence="2">
    <location>
        <begin position="534"/>
        <end position="549"/>
    </location>
</feature>
<feature type="compositionally biased region" description="Polar residues" evidence="2">
    <location>
        <begin position="103"/>
        <end position="115"/>
    </location>
</feature>
<evidence type="ECO:0000256" key="2">
    <source>
        <dbReference type="SAM" id="MobiDB-lite"/>
    </source>
</evidence>
<feature type="compositionally biased region" description="Basic and acidic residues" evidence="2">
    <location>
        <begin position="88"/>
        <end position="101"/>
    </location>
</feature>
<dbReference type="OrthoDB" id="3554924at2759"/>
<feature type="region of interest" description="Disordered" evidence="2">
    <location>
        <begin position="135"/>
        <end position="157"/>
    </location>
</feature>
<dbReference type="AlphaFoldDB" id="A0A4Z1IGG9"/>
<feature type="region of interest" description="Disordered" evidence="2">
    <location>
        <begin position="672"/>
        <end position="697"/>
    </location>
</feature>
<feature type="region of interest" description="Disordered" evidence="2">
    <location>
        <begin position="1"/>
        <end position="36"/>
    </location>
</feature>
<protein>
    <submittedName>
        <fullName evidence="3">Uncharacterized protein</fullName>
    </submittedName>
</protein>
<feature type="region of interest" description="Disordered" evidence="2">
    <location>
        <begin position="59"/>
        <end position="115"/>
    </location>
</feature>
<proteinExistence type="predicted"/>
<feature type="region of interest" description="Disordered" evidence="2">
    <location>
        <begin position="435"/>
        <end position="483"/>
    </location>
</feature>
<keyword evidence="4" id="KW-1185">Reference proteome</keyword>
<feature type="region of interest" description="Disordered" evidence="2">
    <location>
        <begin position="514"/>
        <end position="622"/>
    </location>
</feature>
<name>A0A4Z1IGG9_9HELO</name>
<feature type="region of interest" description="Disordered" evidence="2">
    <location>
        <begin position="184"/>
        <end position="207"/>
    </location>
</feature>
<feature type="compositionally biased region" description="Low complexity" evidence="2">
    <location>
        <begin position="21"/>
        <end position="30"/>
    </location>
</feature>
<evidence type="ECO:0000256" key="1">
    <source>
        <dbReference type="SAM" id="Coils"/>
    </source>
</evidence>
<evidence type="ECO:0000313" key="4">
    <source>
        <dbReference type="Proteomes" id="UP000297527"/>
    </source>
</evidence>
<feature type="compositionally biased region" description="Low complexity" evidence="2">
    <location>
        <begin position="672"/>
        <end position="681"/>
    </location>
</feature>
<comment type="caution">
    <text evidence="3">The sequence shown here is derived from an EMBL/GenBank/DDBJ whole genome shotgun (WGS) entry which is preliminary data.</text>
</comment>
<gene>
    <name evidence="3" type="ORF">BCON_0052g00260</name>
</gene>
<evidence type="ECO:0000313" key="3">
    <source>
        <dbReference type="EMBL" id="TGO58682.1"/>
    </source>
</evidence>
<accession>A0A4Z1IGG9</accession>
<dbReference type="Proteomes" id="UP000297527">
    <property type="component" value="Unassembled WGS sequence"/>
</dbReference>
<reference evidence="3 4" key="1">
    <citation type="submission" date="2017-12" db="EMBL/GenBank/DDBJ databases">
        <title>Comparative genomics of Botrytis spp.</title>
        <authorList>
            <person name="Valero-Jimenez C.A."/>
            <person name="Tapia P."/>
            <person name="Veloso J."/>
            <person name="Silva-Moreno E."/>
            <person name="Staats M."/>
            <person name="Valdes J.H."/>
            <person name="Van Kan J.A.L."/>
        </authorList>
    </citation>
    <scope>NUCLEOTIDE SEQUENCE [LARGE SCALE GENOMIC DNA]</scope>
    <source>
        <strain evidence="3 4">MUCL11595</strain>
    </source>
</reference>
<feature type="coiled-coil region" evidence="1">
    <location>
        <begin position="281"/>
        <end position="369"/>
    </location>
</feature>
<feature type="compositionally biased region" description="Basic and acidic residues" evidence="2">
    <location>
        <begin position="683"/>
        <end position="697"/>
    </location>
</feature>